<evidence type="ECO:0000256" key="2">
    <source>
        <dbReference type="ARBA" id="ARBA00022617"/>
    </source>
</evidence>
<protein>
    <submittedName>
        <fullName evidence="12">Cytochrome-c peroxidase</fullName>
    </submittedName>
</protein>
<evidence type="ECO:0000256" key="3">
    <source>
        <dbReference type="ARBA" id="ARBA00022723"/>
    </source>
</evidence>
<sequence>MNSRTMWLFGAGLLCLAGAVLVVATQGFAEANPAGANPNPVRLMRPPAAPLSAMAQLGREIFYDASLSSSGALSCASCHSPDHAYGPPNDGPVMLGGATLSRPGARAVPSLTYLDRHPNFSIGPDKGDDDNVVDLAQMAALGQLAARTTKTAGGSGASANIVPQGGLFWDGRADTLQDQALFPLLDPNEMDGGRAEIVAGKLRRASYATRFVELFGAGVLKNQRLLIAEAMFAVARYQVEEPSFHPYTSKYDYWLEGRARLSESELRGLQAFNDPDKANCAGCHTSAPTRDGLPPLFTDHQYEALGAPRNAELANNRDPNYFDLGVCGPHRTDMPEQTQYCGMFLTPTLRNTAVRHAFFHNGVFRNLEQVLDFYNFRDTNPEKVFPRAADGTVLKYDDLPQKYHANVDVTDPPFDRRPGDRPAMTEQDEADIIAFLKTLTDGYKPEN</sequence>
<evidence type="ECO:0000256" key="4">
    <source>
        <dbReference type="ARBA" id="ARBA00022729"/>
    </source>
</evidence>
<feature type="domain" description="Cytochrome c" evidence="10">
    <location>
        <begin position="53"/>
        <end position="140"/>
    </location>
</feature>
<dbReference type="EMBL" id="AP023099">
    <property type="protein sequence ID" value="BCE94365.1"/>
    <property type="molecule type" value="Genomic_DNA"/>
</dbReference>
<feature type="signal peptide" evidence="9">
    <location>
        <begin position="1"/>
        <end position="31"/>
    </location>
</feature>
<feature type="chain" id="PRO_5036220550" evidence="9">
    <location>
        <begin position="32"/>
        <end position="447"/>
    </location>
</feature>
<feature type="domain" description="Cytochrome c" evidence="10">
    <location>
        <begin position="263"/>
        <end position="440"/>
    </location>
</feature>
<dbReference type="PANTHER" id="PTHR30600:SF10">
    <property type="entry name" value="BLL6722 PROTEIN"/>
    <property type="match status" value="1"/>
</dbReference>
<dbReference type="GO" id="GO:0030313">
    <property type="term" value="C:cell envelope"/>
    <property type="evidence" value="ECO:0007669"/>
    <property type="project" value="UniProtKB-SubCell"/>
</dbReference>
<evidence type="ECO:0000256" key="9">
    <source>
        <dbReference type="SAM" id="SignalP"/>
    </source>
</evidence>
<keyword evidence="2 7" id="KW-0349">Heme</keyword>
<dbReference type="Pfam" id="PF03150">
    <property type="entry name" value="CCP_MauG"/>
    <property type="match status" value="1"/>
</dbReference>
<dbReference type="EMBL" id="AP023094">
    <property type="protein sequence ID" value="BCE50864.1"/>
    <property type="molecule type" value="Genomic_DNA"/>
</dbReference>
<dbReference type="SUPFAM" id="SSF46626">
    <property type="entry name" value="Cytochrome c"/>
    <property type="match status" value="2"/>
</dbReference>
<name>A0A809ZEK4_9BRAD</name>
<keyword evidence="12" id="KW-0575">Peroxidase</keyword>
<dbReference type="Gene3D" id="1.10.760.10">
    <property type="entry name" value="Cytochrome c-like domain"/>
    <property type="match status" value="2"/>
</dbReference>
<comment type="subcellular location">
    <subcellularLocation>
        <location evidence="1">Cell envelope</location>
    </subcellularLocation>
</comment>
<accession>A0A809ZEK4</accession>
<dbReference type="InterPro" id="IPR009056">
    <property type="entry name" value="Cyt_c-like_dom"/>
</dbReference>
<dbReference type="GO" id="GO:0046872">
    <property type="term" value="F:metal ion binding"/>
    <property type="evidence" value="ECO:0007669"/>
    <property type="project" value="UniProtKB-KW"/>
</dbReference>
<keyword evidence="5" id="KW-0560">Oxidoreductase</keyword>
<organism evidence="12">
    <name type="scientific">Bradyrhizobium diazoefficiens</name>
    <dbReference type="NCBI Taxonomy" id="1355477"/>
    <lineage>
        <taxon>Bacteria</taxon>
        <taxon>Pseudomonadati</taxon>
        <taxon>Pseudomonadota</taxon>
        <taxon>Alphaproteobacteria</taxon>
        <taxon>Hyphomicrobiales</taxon>
        <taxon>Nitrobacteraceae</taxon>
        <taxon>Bradyrhizobium</taxon>
    </lineage>
</organism>
<evidence type="ECO:0000256" key="1">
    <source>
        <dbReference type="ARBA" id="ARBA00004196"/>
    </source>
</evidence>
<evidence type="ECO:0000313" key="11">
    <source>
        <dbReference type="EMBL" id="BCE24605.1"/>
    </source>
</evidence>
<dbReference type="GO" id="GO:0004130">
    <property type="term" value="F:cytochrome-c peroxidase activity"/>
    <property type="evidence" value="ECO:0007669"/>
    <property type="project" value="TreeGrafter"/>
</dbReference>
<reference evidence="11" key="1">
    <citation type="submission" date="2020-05" db="EMBL/GenBank/DDBJ databases">
        <title>Complete genome sequence of Bradyrhizobium diazoefficiens XF1 isolated from soybean nodule.</title>
        <authorList>
            <person name="Noda R."/>
            <person name="Kakizaki K."/>
            <person name="Minamisawa K."/>
        </authorList>
    </citation>
    <scope>NUCLEOTIDE SEQUENCE</scope>
    <source>
        <strain evidence="11">XF1</strain>
    </source>
</reference>
<dbReference type="RefSeq" id="WP_271551387.1">
    <property type="nucleotide sequence ID" value="NZ_CP124748.1"/>
</dbReference>
<keyword evidence="4 9" id="KW-0732">Signal</keyword>
<reference evidence="13" key="2">
    <citation type="submission" date="2020-05" db="EMBL/GenBank/DDBJ databases">
        <title>Complete genome sequence of Bradyrhizobium diazoefficiens XF10 isolated from soybean nodule.</title>
        <authorList>
            <person name="Noda R."/>
            <person name="Kakizaki K."/>
            <person name="Minamisawa K."/>
        </authorList>
    </citation>
    <scope>NUCLEOTIDE SEQUENCE</scope>
    <source>
        <strain evidence="13">XF10</strain>
    </source>
</reference>
<evidence type="ECO:0000259" key="10">
    <source>
        <dbReference type="PROSITE" id="PS51007"/>
    </source>
</evidence>
<dbReference type="AlphaFoldDB" id="A0A809ZEK4"/>
<evidence type="ECO:0000256" key="5">
    <source>
        <dbReference type="ARBA" id="ARBA00023002"/>
    </source>
</evidence>
<dbReference type="PROSITE" id="PS51007">
    <property type="entry name" value="CYTC"/>
    <property type="match status" value="2"/>
</dbReference>
<dbReference type="EMBL" id="AP023091">
    <property type="protein sequence ID" value="BCE24605.1"/>
    <property type="molecule type" value="Genomic_DNA"/>
</dbReference>
<proteinExistence type="predicted"/>
<evidence type="ECO:0000256" key="7">
    <source>
        <dbReference type="PROSITE-ProRule" id="PRU00433"/>
    </source>
</evidence>
<evidence type="ECO:0000256" key="6">
    <source>
        <dbReference type="ARBA" id="ARBA00023004"/>
    </source>
</evidence>
<evidence type="ECO:0000313" key="12">
    <source>
        <dbReference type="EMBL" id="BCE50864.1"/>
    </source>
</evidence>
<dbReference type="InterPro" id="IPR036909">
    <property type="entry name" value="Cyt_c-like_dom_sf"/>
</dbReference>
<dbReference type="GO" id="GO:0009055">
    <property type="term" value="F:electron transfer activity"/>
    <property type="evidence" value="ECO:0007669"/>
    <property type="project" value="InterPro"/>
</dbReference>
<keyword evidence="3 7" id="KW-0479">Metal-binding</keyword>
<dbReference type="GO" id="GO:0020037">
    <property type="term" value="F:heme binding"/>
    <property type="evidence" value="ECO:0007669"/>
    <property type="project" value="InterPro"/>
</dbReference>
<keyword evidence="6 7" id="KW-0408">Iron</keyword>
<evidence type="ECO:0000313" key="13">
    <source>
        <dbReference type="EMBL" id="BCE94365.1"/>
    </source>
</evidence>
<dbReference type="InterPro" id="IPR004852">
    <property type="entry name" value="Di-haem_cyt_c_peroxidsae"/>
</dbReference>
<feature type="region of interest" description="Disordered" evidence="8">
    <location>
        <begin position="405"/>
        <end position="427"/>
    </location>
</feature>
<evidence type="ECO:0000256" key="8">
    <source>
        <dbReference type="SAM" id="MobiDB-lite"/>
    </source>
</evidence>
<dbReference type="InterPro" id="IPR051395">
    <property type="entry name" value="Cytochrome_c_Peroxidase/MauG"/>
</dbReference>
<dbReference type="PANTHER" id="PTHR30600">
    <property type="entry name" value="CYTOCHROME C PEROXIDASE-RELATED"/>
    <property type="match status" value="1"/>
</dbReference>
<reference evidence="12" key="3">
    <citation type="submission" date="2020-05" db="EMBL/GenBank/DDBJ databases">
        <title>Complete genome sequence of Bradyrhizobium diazoefficiens XF4 isolated from soybean nodule.</title>
        <authorList>
            <person name="Noda R."/>
            <person name="Kakizaki K."/>
            <person name="Minamisawa K."/>
        </authorList>
    </citation>
    <scope>NUCLEOTIDE SEQUENCE</scope>
    <source>
        <strain evidence="12">XF4</strain>
    </source>
</reference>
<gene>
    <name evidence="13" type="ORF">XF10B_71630</name>
    <name evidence="11" type="ORF">XF1B_72860</name>
    <name evidence="12" type="ORF">XF4B_72130</name>
</gene>